<evidence type="ECO:0000256" key="2">
    <source>
        <dbReference type="ARBA" id="ARBA00023157"/>
    </source>
</evidence>
<feature type="signal peptide" evidence="4">
    <location>
        <begin position="1"/>
        <end position="24"/>
    </location>
</feature>
<evidence type="ECO:0000256" key="1">
    <source>
        <dbReference type="ARBA" id="ARBA00022536"/>
    </source>
</evidence>
<keyword evidence="4" id="KW-0732">Signal</keyword>
<protein>
    <submittedName>
        <fullName evidence="6">Cysteine-rich with EGF-like domain protein 1</fullName>
    </submittedName>
</protein>
<dbReference type="InterPro" id="IPR021852">
    <property type="entry name" value="DUF3456"/>
</dbReference>
<dbReference type="EMBL" id="SRLO01000704">
    <property type="protein sequence ID" value="TNN48263.1"/>
    <property type="molecule type" value="Genomic_DNA"/>
</dbReference>
<accession>A0A4Z2G5W5</accession>
<dbReference type="Pfam" id="PF11938">
    <property type="entry name" value="DUF3456"/>
    <property type="match status" value="1"/>
</dbReference>
<dbReference type="PROSITE" id="PS01187">
    <property type="entry name" value="EGF_CA"/>
    <property type="match status" value="1"/>
</dbReference>
<dbReference type="Gene3D" id="2.10.25.10">
    <property type="entry name" value="Laminin"/>
    <property type="match status" value="1"/>
</dbReference>
<keyword evidence="2" id="KW-1015">Disulfide bond</keyword>
<evidence type="ECO:0000256" key="3">
    <source>
        <dbReference type="SAM" id="Phobius"/>
    </source>
</evidence>
<dbReference type="GO" id="GO:0032502">
    <property type="term" value="P:developmental process"/>
    <property type="evidence" value="ECO:0007669"/>
    <property type="project" value="UniProtKB-ARBA"/>
</dbReference>
<name>A0A4Z2G5W5_9TELE</name>
<dbReference type="Proteomes" id="UP000314294">
    <property type="component" value="Unassembled WGS sequence"/>
</dbReference>
<reference evidence="6 7" key="1">
    <citation type="submission" date="2019-03" db="EMBL/GenBank/DDBJ databases">
        <title>First draft genome of Liparis tanakae, snailfish: a comprehensive survey of snailfish specific genes.</title>
        <authorList>
            <person name="Kim W."/>
            <person name="Song I."/>
            <person name="Jeong J.-H."/>
            <person name="Kim D."/>
            <person name="Kim S."/>
            <person name="Ryu S."/>
            <person name="Song J.Y."/>
            <person name="Lee S.K."/>
        </authorList>
    </citation>
    <scope>NUCLEOTIDE SEQUENCE [LARGE SCALE GENOMIC DNA]</scope>
    <source>
        <tissue evidence="6">Muscle</tissue>
    </source>
</reference>
<dbReference type="InterPro" id="IPR049883">
    <property type="entry name" value="NOTCH1_EGF-like"/>
</dbReference>
<organism evidence="6 7">
    <name type="scientific">Liparis tanakae</name>
    <name type="common">Tanaka's snailfish</name>
    <dbReference type="NCBI Taxonomy" id="230148"/>
    <lineage>
        <taxon>Eukaryota</taxon>
        <taxon>Metazoa</taxon>
        <taxon>Chordata</taxon>
        <taxon>Craniata</taxon>
        <taxon>Vertebrata</taxon>
        <taxon>Euteleostomi</taxon>
        <taxon>Actinopterygii</taxon>
        <taxon>Neopterygii</taxon>
        <taxon>Teleostei</taxon>
        <taxon>Neoteleostei</taxon>
        <taxon>Acanthomorphata</taxon>
        <taxon>Eupercaria</taxon>
        <taxon>Perciformes</taxon>
        <taxon>Cottioidei</taxon>
        <taxon>Cottales</taxon>
        <taxon>Liparidae</taxon>
        <taxon>Liparis</taxon>
    </lineage>
</organism>
<feature type="transmembrane region" description="Helical" evidence="3">
    <location>
        <begin position="204"/>
        <end position="222"/>
    </location>
</feature>
<keyword evidence="7" id="KW-1185">Reference proteome</keyword>
<dbReference type="OrthoDB" id="10045365at2759"/>
<feature type="chain" id="PRO_5021281506" evidence="4">
    <location>
        <begin position="25"/>
        <end position="236"/>
    </location>
</feature>
<evidence type="ECO:0000256" key="4">
    <source>
        <dbReference type="SAM" id="SignalP"/>
    </source>
</evidence>
<dbReference type="CDD" id="cd00054">
    <property type="entry name" value="EGF_CA"/>
    <property type="match status" value="1"/>
</dbReference>
<keyword evidence="3" id="KW-1133">Transmembrane helix</keyword>
<sequence>MWWAWPFLPALVLLSELSVVRVQTAPCQTCRKLTESFIKVTREARLLEIVEGACEKADFECNQLLEQIEDQVETWWFHRQQEAPDLSEWLCIEELRVCCPPGSFGPDCKDIDECGTELARCAANTFCHNTEGSYECRGCDQACVGCMGSGPARCKKCARGYKLRGAKRGRVSRSGDRVPGTQRGMFFGVVICAIATLAAKGDMVFTAIFIGGVAAMAGYWLTEKGDVMLDGFIKGR</sequence>
<evidence type="ECO:0000313" key="7">
    <source>
        <dbReference type="Proteomes" id="UP000314294"/>
    </source>
</evidence>
<keyword evidence="3" id="KW-0472">Membrane</keyword>
<gene>
    <name evidence="6" type="primary">Creld1</name>
    <name evidence="6" type="ORF">EYF80_041533</name>
</gene>
<evidence type="ECO:0000313" key="6">
    <source>
        <dbReference type="EMBL" id="TNN48263.1"/>
    </source>
</evidence>
<dbReference type="Pfam" id="PF07645">
    <property type="entry name" value="EGF_CA"/>
    <property type="match status" value="1"/>
</dbReference>
<keyword evidence="3" id="KW-0812">Transmembrane</keyword>
<evidence type="ECO:0000259" key="5">
    <source>
        <dbReference type="SMART" id="SM00179"/>
    </source>
</evidence>
<proteinExistence type="predicted"/>
<dbReference type="SMART" id="SM00179">
    <property type="entry name" value="EGF_CA"/>
    <property type="match status" value="1"/>
</dbReference>
<keyword evidence="1" id="KW-0245">EGF-like domain</keyword>
<dbReference type="InterPro" id="IPR018097">
    <property type="entry name" value="EGF_Ca-bd_CS"/>
</dbReference>
<dbReference type="GO" id="GO:0005509">
    <property type="term" value="F:calcium ion binding"/>
    <property type="evidence" value="ECO:0007669"/>
    <property type="project" value="InterPro"/>
</dbReference>
<comment type="caution">
    <text evidence="6">The sequence shown here is derived from an EMBL/GenBank/DDBJ whole genome shotgun (WGS) entry which is preliminary data.</text>
</comment>
<feature type="domain" description="EGF-like calcium-binding" evidence="5">
    <location>
        <begin position="110"/>
        <end position="155"/>
    </location>
</feature>
<dbReference type="AlphaFoldDB" id="A0A4Z2G5W5"/>
<dbReference type="InterPro" id="IPR001881">
    <property type="entry name" value="EGF-like_Ca-bd_dom"/>
</dbReference>